<dbReference type="RefSeq" id="WP_093170908.1">
    <property type="nucleotide sequence ID" value="NZ_FNCN01000011.1"/>
</dbReference>
<gene>
    <name evidence="2" type="ORF">SAMN05421505_111215</name>
</gene>
<keyword evidence="1 2" id="KW-0808">Transferase</keyword>
<dbReference type="SUPFAM" id="SSF89796">
    <property type="entry name" value="CoA-transferase family III (CaiB/BaiF)"/>
    <property type="match status" value="1"/>
</dbReference>
<dbReference type="OrthoDB" id="4251672at2"/>
<evidence type="ECO:0000313" key="3">
    <source>
        <dbReference type="Proteomes" id="UP000198923"/>
    </source>
</evidence>
<dbReference type="PANTHER" id="PTHR48207:SF3">
    <property type="entry name" value="SUCCINATE--HYDROXYMETHYLGLUTARATE COA-TRANSFERASE"/>
    <property type="match status" value="1"/>
</dbReference>
<accession>A0A1G7ZUZ6</accession>
<dbReference type="InterPro" id="IPR003673">
    <property type="entry name" value="CoA-Trfase_fam_III"/>
</dbReference>
<dbReference type="Proteomes" id="UP000198923">
    <property type="component" value="Unassembled WGS sequence"/>
</dbReference>
<evidence type="ECO:0000256" key="1">
    <source>
        <dbReference type="ARBA" id="ARBA00022679"/>
    </source>
</evidence>
<organism evidence="2 3">
    <name type="scientific">Sinosporangium album</name>
    <dbReference type="NCBI Taxonomy" id="504805"/>
    <lineage>
        <taxon>Bacteria</taxon>
        <taxon>Bacillati</taxon>
        <taxon>Actinomycetota</taxon>
        <taxon>Actinomycetes</taxon>
        <taxon>Streptosporangiales</taxon>
        <taxon>Streptosporangiaceae</taxon>
        <taxon>Sinosporangium</taxon>
    </lineage>
</organism>
<dbReference type="InterPro" id="IPR023606">
    <property type="entry name" value="CoA-Trfase_III_dom_1_sf"/>
</dbReference>
<evidence type="ECO:0000313" key="2">
    <source>
        <dbReference type="EMBL" id="SDH12492.1"/>
    </source>
</evidence>
<dbReference type="Pfam" id="PF02515">
    <property type="entry name" value="CoA_transf_3"/>
    <property type="match status" value="1"/>
</dbReference>
<proteinExistence type="predicted"/>
<dbReference type="InterPro" id="IPR044855">
    <property type="entry name" value="CoA-Trfase_III_dom3_sf"/>
</dbReference>
<reference evidence="2 3" key="1">
    <citation type="submission" date="2016-10" db="EMBL/GenBank/DDBJ databases">
        <authorList>
            <person name="de Groot N.N."/>
        </authorList>
    </citation>
    <scope>NUCLEOTIDE SEQUENCE [LARGE SCALE GENOMIC DNA]</scope>
    <source>
        <strain evidence="2 3">CPCC 201354</strain>
    </source>
</reference>
<dbReference type="STRING" id="504805.SAMN05421505_111215"/>
<dbReference type="InterPro" id="IPR050483">
    <property type="entry name" value="CoA-transferase_III_domain"/>
</dbReference>
<dbReference type="AlphaFoldDB" id="A0A1G7ZUZ6"/>
<dbReference type="EMBL" id="FNCN01000011">
    <property type="protein sequence ID" value="SDH12492.1"/>
    <property type="molecule type" value="Genomic_DNA"/>
</dbReference>
<dbReference type="PANTHER" id="PTHR48207">
    <property type="entry name" value="SUCCINATE--HYDROXYMETHYLGLUTARATE COA-TRANSFERASE"/>
    <property type="match status" value="1"/>
</dbReference>
<keyword evidence="3" id="KW-1185">Reference proteome</keyword>
<name>A0A1G7ZUZ6_9ACTN</name>
<dbReference type="Gene3D" id="3.40.50.10540">
    <property type="entry name" value="Crotonobetainyl-coa:carnitine coa-transferase, domain 1"/>
    <property type="match status" value="1"/>
</dbReference>
<protein>
    <submittedName>
        <fullName evidence="2">Formyl-CoA transferase</fullName>
    </submittedName>
</protein>
<dbReference type="GO" id="GO:0008410">
    <property type="term" value="F:CoA-transferase activity"/>
    <property type="evidence" value="ECO:0007669"/>
    <property type="project" value="TreeGrafter"/>
</dbReference>
<sequence>MAGPLSGIRILENANNISGPYAGMLLADLGAEVIKLEMPGTGDPFRRWSGDAGEITPQFAAFNRGKKSITLNLKTEQGQDAYLRLAVTCDLVFENFRPGTLDKLGIGYEALRTLRPDILYCSVYGMGSQGPLRHRPTYDGIAQAISGLWSQLSDVDAPVPVGPALADQLTGLFAAYGMLGALVGRAQSGKGQQFELSMLSASMAFLTHPIVDYEMTGLESGPYTRPRRSQTYSFVGSDVKPFAIHLSSPQKFWVGVATAVGLPELVDDPRFATKKARIEHYDELHSTLAERFATKPRADWLAALDEYDVPAAPIHSVSEAIAEPQAAAQDMMQTFGSGDRALRMVGFPVRYAETPSAPDLPPPALGEHTDAVLGALGFSADDLGDLREKGVI</sequence>
<dbReference type="Gene3D" id="3.30.1540.10">
    <property type="entry name" value="formyl-coa transferase, domain 3"/>
    <property type="match status" value="1"/>
</dbReference>